<dbReference type="PROSITE" id="PS50022">
    <property type="entry name" value="FA58C_3"/>
    <property type="match status" value="1"/>
</dbReference>
<dbReference type="Proteomes" id="UP000019276">
    <property type="component" value="Unassembled WGS sequence"/>
</dbReference>
<evidence type="ECO:0000256" key="1">
    <source>
        <dbReference type="SAM" id="MobiDB-lite"/>
    </source>
</evidence>
<sequence>MLLACGSSNVQHENSNSTSNEQNTGVHCSRLIELPIVAASDDGSHDDYEPNKSIDGDLASASRWSSDGVGKYIIFDLAEVVKIKQLQVLWFEGDSRNYYFDIDISHDKAQWTSVLVSGQSSGSQAGYELIDIDDTDGRYVRITGQGNSVDAWNSIVESQIWGCLEGDKTPTSEPTPVPTPEFNLDANLPPSGNFDLQDWTLGVPVDNNNDGKSDTIKENELANGYVHSDWFYTAADGGMVFKAPIDAPKTSTNTSYTRSELREMLRRGDSSIKTQGINQNNWIFSSYSPAEQAKAGGVDGELTATLKVDHVTTTGSSGQVGRVIVGQIHAKDDEPARLYYRLLPGHSKGSIYLAHEPTNGNSEQWYNMIGTRSNSAAEPADGIALGEVFSYSIKVTGHMLTVTIYRDGKADVVQTVDMSDSGFHTGTDQYMYFKAGVYNQNNSGDPNDFVQATFYRLHNTHSGYDH</sequence>
<dbReference type="InterPro" id="IPR013320">
    <property type="entry name" value="ConA-like_dom_sf"/>
</dbReference>
<dbReference type="Pfam" id="PF00754">
    <property type="entry name" value="F5_F8_type_C"/>
    <property type="match status" value="1"/>
</dbReference>
<name>W7Q9J0_9ALTE</name>
<dbReference type="eggNOG" id="COG3420">
    <property type="taxonomic scope" value="Bacteria"/>
</dbReference>
<feature type="region of interest" description="Disordered" evidence="1">
    <location>
        <begin position="1"/>
        <end position="23"/>
    </location>
</feature>
<evidence type="ECO:0000259" key="2">
    <source>
        <dbReference type="PROSITE" id="PS50022"/>
    </source>
</evidence>
<dbReference type="EMBL" id="ARZY01000041">
    <property type="protein sequence ID" value="EWH08621.1"/>
    <property type="molecule type" value="Genomic_DNA"/>
</dbReference>
<evidence type="ECO:0000313" key="3">
    <source>
        <dbReference type="EMBL" id="EWH08621.1"/>
    </source>
</evidence>
<dbReference type="STRING" id="1328313.DS2_16439"/>
<organism evidence="3 4">
    <name type="scientific">Catenovulum agarivorans DS-2</name>
    <dbReference type="NCBI Taxonomy" id="1328313"/>
    <lineage>
        <taxon>Bacteria</taxon>
        <taxon>Pseudomonadati</taxon>
        <taxon>Pseudomonadota</taxon>
        <taxon>Gammaproteobacteria</taxon>
        <taxon>Alteromonadales</taxon>
        <taxon>Alteromonadaceae</taxon>
        <taxon>Catenovulum</taxon>
    </lineage>
</organism>
<gene>
    <name evidence="3" type="ORF">DS2_16439</name>
</gene>
<dbReference type="SUPFAM" id="SSF49899">
    <property type="entry name" value="Concanavalin A-like lectins/glucanases"/>
    <property type="match status" value="1"/>
</dbReference>
<proteinExistence type="predicted"/>
<dbReference type="Gene3D" id="2.60.120.200">
    <property type="match status" value="1"/>
</dbReference>
<keyword evidence="4" id="KW-1185">Reference proteome</keyword>
<accession>W7Q9J0</accession>
<dbReference type="InterPro" id="IPR014895">
    <property type="entry name" value="Alginate_lyase_2"/>
</dbReference>
<dbReference type="PATRIC" id="fig|1328313.3.peg.3358"/>
<dbReference type="InterPro" id="IPR008979">
    <property type="entry name" value="Galactose-bd-like_sf"/>
</dbReference>
<dbReference type="AlphaFoldDB" id="W7Q9J0"/>
<dbReference type="Gene3D" id="2.60.120.260">
    <property type="entry name" value="Galactose-binding domain-like"/>
    <property type="match status" value="1"/>
</dbReference>
<feature type="compositionally biased region" description="Low complexity" evidence="1">
    <location>
        <begin position="13"/>
        <end position="23"/>
    </location>
</feature>
<dbReference type="eggNOG" id="COG5297">
    <property type="taxonomic scope" value="Bacteria"/>
</dbReference>
<feature type="compositionally biased region" description="Polar residues" evidence="1">
    <location>
        <begin position="1"/>
        <end position="12"/>
    </location>
</feature>
<reference evidence="3 4" key="1">
    <citation type="journal article" date="2014" name="Genome Announc.">
        <title>Draft Genome Sequence of the Agar-Degrading Bacterium Catenovulum sp. Strain DS-2, Isolated from Intestines of Haliotis diversicolor.</title>
        <authorList>
            <person name="Shan D."/>
            <person name="Li X."/>
            <person name="Gu Z."/>
            <person name="Wei G."/>
            <person name="Gao Z."/>
            <person name="Shao Z."/>
        </authorList>
    </citation>
    <scope>NUCLEOTIDE SEQUENCE [LARGE SCALE GENOMIC DNA]</scope>
    <source>
        <strain evidence="3 4">DS-2</strain>
    </source>
</reference>
<evidence type="ECO:0000313" key="4">
    <source>
        <dbReference type="Proteomes" id="UP000019276"/>
    </source>
</evidence>
<protein>
    <submittedName>
        <fullName evidence="3">Cyclic nucleotide-binding domain-containing protein</fullName>
    </submittedName>
</protein>
<dbReference type="SUPFAM" id="SSF49785">
    <property type="entry name" value="Galactose-binding domain-like"/>
    <property type="match status" value="1"/>
</dbReference>
<feature type="domain" description="F5/8 type C" evidence="2">
    <location>
        <begin position="19"/>
        <end position="163"/>
    </location>
</feature>
<comment type="caution">
    <text evidence="3">The sequence shown here is derived from an EMBL/GenBank/DDBJ whole genome shotgun (WGS) entry which is preliminary data.</text>
</comment>
<dbReference type="Pfam" id="PF08787">
    <property type="entry name" value="Alginate_lyase2"/>
    <property type="match status" value="1"/>
</dbReference>
<dbReference type="InterPro" id="IPR000421">
    <property type="entry name" value="FA58C"/>
</dbReference>